<gene>
    <name evidence="5" type="ORF">ACJRO7_023831</name>
</gene>
<dbReference type="PANTHER" id="PTHR43874:SF67">
    <property type="entry name" value="TWO-COMPONENT RESPONSE REGULATOR ARR2"/>
    <property type="match status" value="1"/>
</dbReference>
<keyword evidence="4" id="KW-1133">Transmembrane helix</keyword>
<evidence type="ECO:0000256" key="1">
    <source>
        <dbReference type="ARBA" id="ARBA00023012"/>
    </source>
</evidence>
<dbReference type="Proteomes" id="UP001634007">
    <property type="component" value="Unassembled WGS sequence"/>
</dbReference>
<keyword evidence="6" id="KW-1185">Reference proteome</keyword>
<dbReference type="EMBL" id="JBJKBG010000006">
    <property type="protein sequence ID" value="KAL3734541.1"/>
    <property type="molecule type" value="Genomic_DNA"/>
</dbReference>
<dbReference type="InterPro" id="IPR045279">
    <property type="entry name" value="ARR-like"/>
</dbReference>
<evidence type="ECO:0000313" key="6">
    <source>
        <dbReference type="Proteomes" id="UP001634007"/>
    </source>
</evidence>
<dbReference type="AlphaFoldDB" id="A0ABD3K959"/>
<keyword evidence="1" id="KW-0902">Two-component regulatory system</keyword>
<evidence type="ECO:0000256" key="3">
    <source>
        <dbReference type="ARBA" id="ARBA00023163"/>
    </source>
</evidence>
<keyword evidence="4" id="KW-0472">Membrane</keyword>
<comment type="caution">
    <text evidence="5">The sequence shown here is derived from an EMBL/GenBank/DDBJ whole genome shotgun (WGS) entry which is preliminary data.</text>
</comment>
<feature type="transmembrane region" description="Helical" evidence="4">
    <location>
        <begin position="15"/>
        <end position="34"/>
    </location>
</feature>
<reference evidence="5 6" key="1">
    <citation type="submission" date="2024-11" db="EMBL/GenBank/DDBJ databases">
        <title>Chromosome-level genome assembly of Eucalyptus globulus Labill. provides insights into its genome evolution.</title>
        <authorList>
            <person name="Li X."/>
        </authorList>
    </citation>
    <scope>NUCLEOTIDE SEQUENCE [LARGE SCALE GENOMIC DNA]</scope>
    <source>
        <strain evidence="5">CL2024</strain>
        <tissue evidence="5">Fresh tender leaves</tissue>
    </source>
</reference>
<evidence type="ECO:0000256" key="4">
    <source>
        <dbReference type="SAM" id="Phobius"/>
    </source>
</evidence>
<sequence>MDTATTAPSHNRYPFFFFLFFIYLDFVPQVLKIFKIDLVRIRITCRNSEFTSFSSDAKKDIVVMGVNSRACNFLVKPIQISTLNILWQHVLRSNRSSSNNCTKELERQYRGKWPRVAWTFKLNQMSIMAVNHAKPKKILQIIRKMTGCTLAQYPSQAMNFAPQQQCTGRSMRMPDLVKFPGHNALPRYQMGLQSQLLMMFQQPNSPFQNYSRQQQVNESAQCLPYAPAPSVGFAPLMNDAPNTILPPRLTLSHCIIQSLNSSTSHPASEQCRPIALSTIGAIANKSCSNSIFTVKGECYWKNCNPVAKAMLSDLLDLFADMLDMVKFPRDLGLGEDVLVLDSYIRDKGAM</sequence>
<dbReference type="GO" id="GO:0000160">
    <property type="term" value="P:phosphorelay signal transduction system"/>
    <property type="evidence" value="ECO:0007669"/>
    <property type="project" value="UniProtKB-KW"/>
</dbReference>
<keyword evidence="2" id="KW-0805">Transcription regulation</keyword>
<protein>
    <submittedName>
        <fullName evidence="5">Uncharacterized protein</fullName>
    </submittedName>
</protein>
<proteinExistence type="predicted"/>
<name>A0ABD3K959_EUCGL</name>
<dbReference type="PANTHER" id="PTHR43874">
    <property type="entry name" value="TWO-COMPONENT RESPONSE REGULATOR"/>
    <property type="match status" value="1"/>
</dbReference>
<accession>A0ABD3K959</accession>
<keyword evidence="3" id="KW-0804">Transcription</keyword>
<keyword evidence="4" id="KW-0812">Transmembrane</keyword>
<evidence type="ECO:0000313" key="5">
    <source>
        <dbReference type="EMBL" id="KAL3734541.1"/>
    </source>
</evidence>
<evidence type="ECO:0000256" key="2">
    <source>
        <dbReference type="ARBA" id="ARBA00023015"/>
    </source>
</evidence>
<organism evidence="5 6">
    <name type="scientific">Eucalyptus globulus</name>
    <name type="common">Tasmanian blue gum</name>
    <dbReference type="NCBI Taxonomy" id="34317"/>
    <lineage>
        <taxon>Eukaryota</taxon>
        <taxon>Viridiplantae</taxon>
        <taxon>Streptophyta</taxon>
        <taxon>Embryophyta</taxon>
        <taxon>Tracheophyta</taxon>
        <taxon>Spermatophyta</taxon>
        <taxon>Magnoliopsida</taxon>
        <taxon>eudicotyledons</taxon>
        <taxon>Gunneridae</taxon>
        <taxon>Pentapetalae</taxon>
        <taxon>rosids</taxon>
        <taxon>malvids</taxon>
        <taxon>Myrtales</taxon>
        <taxon>Myrtaceae</taxon>
        <taxon>Myrtoideae</taxon>
        <taxon>Eucalypteae</taxon>
        <taxon>Eucalyptus</taxon>
    </lineage>
</organism>